<reference evidence="2" key="1">
    <citation type="submission" date="2020-04" db="EMBL/GenBank/DDBJ databases">
        <authorList>
            <person name="Chiriac C."/>
            <person name="Salcher M."/>
            <person name="Ghai R."/>
            <person name="Kavagutti S V."/>
        </authorList>
    </citation>
    <scope>NUCLEOTIDE SEQUENCE</scope>
</reference>
<proteinExistence type="predicted"/>
<protein>
    <submittedName>
        <fullName evidence="2">AdoMet_MTases domain containing protein</fullName>
    </submittedName>
</protein>
<dbReference type="Pfam" id="PF02195">
    <property type="entry name" value="ParB_N"/>
    <property type="match status" value="1"/>
</dbReference>
<organism evidence="2">
    <name type="scientific">uncultured Caudovirales phage</name>
    <dbReference type="NCBI Taxonomy" id="2100421"/>
    <lineage>
        <taxon>Viruses</taxon>
        <taxon>Duplodnaviria</taxon>
        <taxon>Heunggongvirae</taxon>
        <taxon>Uroviricota</taxon>
        <taxon>Caudoviricetes</taxon>
        <taxon>Peduoviridae</taxon>
        <taxon>Maltschvirus</taxon>
        <taxon>Maltschvirus maltsch</taxon>
    </lineage>
</organism>
<feature type="domain" description="ParB-like N-terminal" evidence="1">
    <location>
        <begin position="6"/>
        <end position="89"/>
    </location>
</feature>
<gene>
    <name evidence="2" type="ORF">UFOVP129_51</name>
</gene>
<evidence type="ECO:0000259" key="1">
    <source>
        <dbReference type="Pfam" id="PF02195"/>
    </source>
</evidence>
<dbReference type="Gene3D" id="3.40.50.150">
    <property type="entry name" value="Vaccinia Virus protein VP39"/>
    <property type="match status" value="2"/>
</dbReference>
<dbReference type="InterPro" id="IPR003115">
    <property type="entry name" value="ParB_N"/>
</dbReference>
<dbReference type="SUPFAM" id="SSF53335">
    <property type="entry name" value="S-adenosyl-L-methionine-dependent methyltransferases"/>
    <property type="match status" value="1"/>
</dbReference>
<name>A0A6J5LCN9_9CAUD</name>
<dbReference type="InterPro" id="IPR036086">
    <property type="entry name" value="ParB/Sulfiredoxin_sf"/>
</dbReference>
<accession>A0A6J5LCN9</accession>
<dbReference type="SUPFAM" id="SSF110849">
    <property type="entry name" value="ParB/Sulfiredoxin"/>
    <property type="match status" value="1"/>
</dbReference>
<dbReference type="EMBL" id="LR796245">
    <property type="protein sequence ID" value="CAB4131113.1"/>
    <property type="molecule type" value="Genomic_DNA"/>
</dbReference>
<dbReference type="InterPro" id="IPR029063">
    <property type="entry name" value="SAM-dependent_MTases_sf"/>
</dbReference>
<sequence length="448" mass="51331">MTIYKNIADIKANPKNPRVIKGDKFAKLVKSITDFPEMLEKRPLVCFTDTDDKVVVLGGNMRLKAAKECGLKQLPIILADDWTEEQKSQFLIKDNVSFGEWNYEDLQADWDVEQLGDWGLDLPSFGSEDITEEKSESKEQNKKLSDRFIIPPFSVLDTKQGAWQQRKNYWLSLGIKSEIGRENNSLGLANVKNYDYEYRANYDISKGTSIFDPVLCELAYQWFNVPNGKILDPFAGGSVRGIVAAKLGFNYLGNDLRSEQIEANRINAKEVLRDAEIYPVWTCGDSLQIDTIAKDYKADLIFSCPPYSDLEVYSDIKEDISNMPYKEFIEVYKQIIKKSCDLLKEDRFAVFIVGDVRDKKGFYQNFVSDTIISFWNCGVILYNEMILVNQLGNLPMRAAKYFNGGRKVGKQHQNVLVFYKGNPKNIKTNYPELDLSYITENIQEDAIH</sequence>
<evidence type="ECO:0000313" key="2">
    <source>
        <dbReference type="EMBL" id="CAB4131113.1"/>
    </source>
</evidence>
<dbReference type="CDD" id="cd02440">
    <property type="entry name" value="AdoMet_MTases"/>
    <property type="match status" value="1"/>
</dbReference>
<dbReference type="Gene3D" id="3.90.1530.10">
    <property type="entry name" value="Conserved hypothetical protein from pyrococcus furiosus pfu- 392566-001, ParB domain"/>
    <property type="match status" value="1"/>
</dbReference>